<dbReference type="Proteomes" id="UP000242450">
    <property type="component" value="Chromosome 7"/>
</dbReference>
<evidence type="ECO:0000313" key="1">
    <source>
        <dbReference type="EMBL" id="OWK13068.1"/>
    </source>
</evidence>
<reference evidence="1 2" key="1">
    <citation type="journal article" date="2018" name="Mol. Genet. Genomics">
        <title>The red deer Cervus elaphus genome CerEla1.0: sequencing, annotating, genes, and chromosomes.</title>
        <authorList>
            <person name="Bana N.A."/>
            <person name="Nyiri A."/>
            <person name="Nagy J."/>
            <person name="Frank K."/>
            <person name="Nagy T."/>
            <person name="Steger V."/>
            <person name="Schiller M."/>
            <person name="Lakatos P."/>
            <person name="Sugar L."/>
            <person name="Horn P."/>
            <person name="Barta E."/>
            <person name="Orosz L."/>
        </authorList>
    </citation>
    <scope>NUCLEOTIDE SEQUENCE [LARGE SCALE GENOMIC DNA]</scope>
    <source>
        <strain evidence="1">Hungarian</strain>
    </source>
</reference>
<organism evidence="1 2">
    <name type="scientific">Cervus elaphus hippelaphus</name>
    <name type="common">European red deer</name>
    <dbReference type="NCBI Taxonomy" id="46360"/>
    <lineage>
        <taxon>Eukaryota</taxon>
        <taxon>Metazoa</taxon>
        <taxon>Chordata</taxon>
        <taxon>Craniata</taxon>
        <taxon>Vertebrata</taxon>
        <taxon>Euteleostomi</taxon>
        <taxon>Mammalia</taxon>
        <taxon>Eutheria</taxon>
        <taxon>Laurasiatheria</taxon>
        <taxon>Artiodactyla</taxon>
        <taxon>Ruminantia</taxon>
        <taxon>Pecora</taxon>
        <taxon>Cervidae</taxon>
        <taxon>Cervinae</taxon>
        <taxon>Cervus</taxon>
    </lineage>
</organism>
<gene>
    <name evidence="1" type="ORF">Celaphus_00014240</name>
</gene>
<dbReference type="EMBL" id="MKHE01000007">
    <property type="protein sequence ID" value="OWK13068.1"/>
    <property type="molecule type" value="Genomic_DNA"/>
</dbReference>
<dbReference type="OrthoDB" id="288203at2759"/>
<proteinExistence type="predicted"/>
<protein>
    <submittedName>
        <fullName evidence="1">SLC26A8</fullName>
    </submittedName>
</protein>
<keyword evidence="2" id="KW-1185">Reference proteome</keyword>
<accession>A0A212D499</accession>
<dbReference type="PANTHER" id="PTHR11814">
    <property type="entry name" value="SULFATE TRANSPORTER"/>
    <property type="match status" value="1"/>
</dbReference>
<dbReference type="GO" id="GO:0055085">
    <property type="term" value="P:transmembrane transport"/>
    <property type="evidence" value="ECO:0007669"/>
    <property type="project" value="InterPro"/>
</dbReference>
<feature type="non-terminal residue" evidence="1">
    <location>
        <position position="107"/>
    </location>
</feature>
<name>A0A212D499_CEREH</name>
<comment type="caution">
    <text evidence="1">The sequence shown here is derived from an EMBL/GenBank/DDBJ whole genome shotgun (WGS) entry which is preliminary data.</text>
</comment>
<sequence length="107" mass="12780">MQPDRSFQSFASRYRQNSFTYDVKRDVYNEENFQQEHRSKTTSSANVDIDISTVSHQVQCRCSWHKFRRCLLTVFPFLEWMCFYRFKDWLLGDLLAGISVGLVQIPQ</sequence>
<evidence type="ECO:0000313" key="2">
    <source>
        <dbReference type="Proteomes" id="UP000242450"/>
    </source>
</evidence>
<dbReference type="InterPro" id="IPR001902">
    <property type="entry name" value="SLC26A/SulP_fam"/>
</dbReference>
<dbReference type="GO" id="GO:0016020">
    <property type="term" value="C:membrane"/>
    <property type="evidence" value="ECO:0007669"/>
    <property type="project" value="InterPro"/>
</dbReference>
<dbReference type="AlphaFoldDB" id="A0A212D499"/>